<comment type="catalytic activity">
    <reaction evidence="8">
        <text>L-seryl-[protein] + ATP = O-phospho-L-seryl-[protein] + ADP + H(+)</text>
        <dbReference type="Rhea" id="RHEA:17989"/>
        <dbReference type="Rhea" id="RHEA-COMP:9863"/>
        <dbReference type="Rhea" id="RHEA-COMP:11604"/>
        <dbReference type="ChEBI" id="CHEBI:15378"/>
        <dbReference type="ChEBI" id="CHEBI:29999"/>
        <dbReference type="ChEBI" id="CHEBI:30616"/>
        <dbReference type="ChEBI" id="CHEBI:83421"/>
        <dbReference type="ChEBI" id="CHEBI:456216"/>
        <dbReference type="EC" id="2.7.11.1"/>
    </reaction>
</comment>
<dbReference type="InterPro" id="IPR051334">
    <property type="entry name" value="SRPK"/>
</dbReference>
<evidence type="ECO:0000313" key="12">
    <source>
        <dbReference type="Proteomes" id="UP000567179"/>
    </source>
</evidence>
<dbReference type="SUPFAM" id="SSF56112">
    <property type="entry name" value="Protein kinase-like (PK-like)"/>
    <property type="match status" value="1"/>
</dbReference>
<dbReference type="GO" id="GO:0050684">
    <property type="term" value="P:regulation of mRNA processing"/>
    <property type="evidence" value="ECO:0007669"/>
    <property type="project" value="TreeGrafter"/>
</dbReference>
<evidence type="ECO:0000256" key="6">
    <source>
        <dbReference type="ARBA" id="ARBA00022840"/>
    </source>
</evidence>
<keyword evidence="6 9" id="KW-0067">ATP-binding</keyword>
<dbReference type="GO" id="GO:0004674">
    <property type="term" value="F:protein serine/threonine kinase activity"/>
    <property type="evidence" value="ECO:0007669"/>
    <property type="project" value="UniProtKB-KW"/>
</dbReference>
<name>A0A8H5BPX5_9AGAR</name>
<dbReference type="InterPro" id="IPR011009">
    <property type="entry name" value="Kinase-like_dom_sf"/>
</dbReference>
<keyword evidence="2" id="KW-0723">Serine/threonine-protein kinase</keyword>
<keyword evidence="3" id="KW-0808">Transferase</keyword>
<dbReference type="EC" id="2.7.11.1" evidence="1"/>
<feature type="binding site" evidence="9">
    <location>
        <position position="55"/>
    </location>
    <ligand>
        <name>ATP</name>
        <dbReference type="ChEBI" id="CHEBI:30616"/>
    </ligand>
</feature>
<organism evidence="11 12">
    <name type="scientific">Psilocybe cf. subviscida</name>
    <dbReference type="NCBI Taxonomy" id="2480587"/>
    <lineage>
        <taxon>Eukaryota</taxon>
        <taxon>Fungi</taxon>
        <taxon>Dikarya</taxon>
        <taxon>Basidiomycota</taxon>
        <taxon>Agaricomycotina</taxon>
        <taxon>Agaricomycetes</taxon>
        <taxon>Agaricomycetidae</taxon>
        <taxon>Agaricales</taxon>
        <taxon>Agaricineae</taxon>
        <taxon>Strophariaceae</taxon>
        <taxon>Psilocybe</taxon>
    </lineage>
</organism>
<dbReference type="Pfam" id="PF00069">
    <property type="entry name" value="Pkinase"/>
    <property type="match status" value="2"/>
</dbReference>
<evidence type="ECO:0000256" key="1">
    <source>
        <dbReference type="ARBA" id="ARBA00012513"/>
    </source>
</evidence>
<keyword evidence="5" id="KW-0418">Kinase</keyword>
<evidence type="ECO:0000256" key="8">
    <source>
        <dbReference type="ARBA" id="ARBA00048679"/>
    </source>
</evidence>
<keyword evidence="4 9" id="KW-0547">Nucleotide-binding</keyword>
<protein>
    <recommendedName>
        <fullName evidence="1">non-specific serine/threonine protein kinase</fullName>
        <ecNumber evidence="1">2.7.11.1</ecNumber>
    </recommendedName>
</protein>
<evidence type="ECO:0000256" key="9">
    <source>
        <dbReference type="PROSITE-ProRule" id="PRU10141"/>
    </source>
</evidence>
<dbReference type="GO" id="GO:0005524">
    <property type="term" value="F:ATP binding"/>
    <property type="evidence" value="ECO:0007669"/>
    <property type="project" value="UniProtKB-UniRule"/>
</dbReference>
<evidence type="ECO:0000256" key="4">
    <source>
        <dbReference type="ARBA" id="ARBA00022741"/>
    </source>
</evidence>
<dbReference type="InterPro" id="IPR000719">
    <property type="entry name" value="Prot_kinase_dom"/>
</dbReference>
<dbReference type="AlphaFoldDB" id="A0A8H5BPX5"/>
<dbReference type="PROSITE" id="PS50011">
    <property type="entry name" value="PROTEIN_KINASE_DOM"/>
    <property type="match status" value="1"/>
</dbReference>
<dbReference type="OrthoDB" id="5979581at2759"/>
<reference evidence="11 12" key="1">
    <citation type="journal article" date="2020" name="ISME J.">
        <title>Uncovering the hidden diversity of litter-decomposition mechanisms in mushroom-forming fungi.</title>
        <authorList>
            <person name="Floudas D."/>
            <person name="Bentzer J."/>
            <person name="Ahren D."/>
            <person name="Johansson T."/>
            <person name="Persson P."/>
            <person name="Tunlid A."/>
        </authorList>
    </citation>
    <scope>NUCLEOTIDE SEQUENCE [LARGE SCALE GENOMIC DNA]</scope>
    <source>
        <strain evidence="11 12">CBS 101986</strain>
    </source>
</reference>
<dbReference type="GO" id="GO:0000245">
    <property type="term" value="P:spliceosomal complex assembly"/>
    <property type="evidence" value="ECO:0007669"/>
    <property type="project" value="TreeGrafter"/>
</dbReference>
<evidence type="ECO:0000256" key="3">
    <source>
        <dbReference type="ARBA" id="ARBA00022679"/>
    </source>
</evidence>
<evidence type="ECO:0000256" key="7">
    <source>
        <dbReference type="ARBA" id="ARBA00047899"/>
    </source>
</evidence>
<evidence type="ECO:0000256" key="5">
    <source>
        <dbReference type="ARBA" id="ARBA00022777"/>
    </source>
</evidence>
<dbReference type="Proteomes" id="UP000567179">
    <property type="component" value="Unassembled WGS sequence"/>
</dbReference>
<comment type="catalytic activity">
    <reaction evidence="7">
        <text>L-threonyl-[protein] + ATP = O-phospho-L-threonyl-[protein] + ADP + H(+)</text>
        <dbReference type="Rhea" id="RHEA:46608"/>
        <dbReference type="Rhea" id="RHEA-COMP:11060"/>
        <dbReference type="Rhea" id="RHEA-COMP:11605"/>
        <dbReference type="ChEBI" id="CHEBI:15378"/>
        <dbReference type="ChEBI" id="CHEBI:30013"/>
        <dbReference type="ChEBI" id="CHEBI:30616"/>
        <dbReference type="ChEBI" id="CHEBI:61977"/>
        <dbReference type="ChEBI" id="CHEBI:456216"/>
        <dbReference type="EC" id="2.7.11.1"/>
    </reaction>
</comment>
<dbReference type="PANTHER" id="PTHR47634">
    <property type="entry name" value="PROTEIN KINASE DOMAIN-CONTAINING PROTEIN-RELATED"/>
    <property type="match status" value="1"/>
</dbReference>
<evidence type="ECO:0000313" key="11">
    <source>
        <dbReference type="EMBL" id="KAF5327183.1"/>
    </source>
</evidence>
<dbReference type="PROSITE" id="PS00107">
    <property type="entry name" value="PROTEIN_KINASE_ATP"/>
    <property type="match status" value="1"/>
</dbReference>
<dbReference type="InterPro" id="IPR017441">
    <property type="entry name" value="Protein_kinase_ATP_BS"/>
</dbReference>
<keyword evidence="12" id="KW-1185">Reference proteome</keyword>
<dbReference type="Gene3D" id="3.30.200.20">
    <property type="entry name" value="Phosphorylase Kinase, domain 1"/>
    <property type="match status" value="1"/>
</dbReference>
<sequence>MEDARYYYQGGFHPIHTGDQFKRGQYIVVHKLGHGRFSTVWLAEDLNTQTYVALKVLAADVAGWSGNLNGVSEEIQVFSRLRDGVEEPGKECVVRFLDHFVHHGPNGEHHCIVTELLGPCLSSDIEELYPTEIFPAAISRAIIRQIADAVRFLHRNHIVHGDLHLGNILLTSPKLSSLSHDDITLYYGEVAKCAVNYGVDGIGEPPHAPQYIVDTPDPTPLLKLCLRNPADVRIKVCDFSESSVITASTRPKTINMPYIYRAPEVVLKKPSAPAFSAEIWALAVLFHCVSTGRRPVFQAGGLPQSEDELLKNIVLQLGKLPEPLWSAWDKRTEYFDEKGRSLDKSTKDTHSLRYRNTLICEEERVLFERMIQAMLVLEPEKRVTINDVVKSEWFVKYLQGPSTMQERACMCYPSRKGGDSTGTAS</sequence>
<dbReference type="Gene3D" id="1.10.510.10">
    <property type="entry name" value="Transferase(Phosphotransferase) domain 1"/>
    <property type="match status" value="1"/>
</dbReference>
<accession>A0A8H5BPX5</accession>
<evidence type="ECO:0000256" key="2">
    <source>
        <dbReference type="ARBA" id="ARBA00022527"/>
    </source>
</evidence>
<dbReference type="PANTHER" id="PTHR47634:SF9">
    <property type="entry name" value="PROTEIN KINASE DOMAIN-CONTAINING PROTEIN-RELATED"/>
    <property type="match status" value="1"/>
</dbReference>
<comment type="caution">
    <text evidence="11">The sequence shown here is derived from an EMBL/GenBank/DDBJ whole genome shotgun (WGS) entry which is preliminary data.</text>
</comment>
<evidence type="ECO:0000259" key="10">
    <source>
        <dbReference type="PROSITE" id="PS50011"/>
    </source>
</evidence>
<proteinExistence type="predicted"/>
<gene>
    <name evidence="11" type="ORF">D9619_004391</name>
</gene>
<dbReference type="EMBL" id="JAACJJ010000014">
    <property type="protein sequence ID" value="KAF5327183.1"/>
    <property type="molecule type" value="Genomic_DNA"/>
</dbReference>
<feature type="domain" description="Protein kinase" evidence="10">
    <location>
        <begin position="26"/>
        <end position="394"/>
    </location>
</feature>